<dbReference type="PANTHER" id="PTHR11240">
    <property type="entry name" value="RIBONUCLEASE T2"/>
    <property type="match status" value="1"/>
</dbReference>
<proteinExistence type="inferred from homology"/>
<feature type="compositionally biased region" description="Basic and acidic residues" evidence="2">
    <location>
        <begin position="124"/>
        <end position="134"/>
    </location>
</feature>
<dbReference type="InterPro" id="IPR033130">
    <property type="entry name" value="RNase_T2_His_AS_2"/>
</dbReference>
<name>A0A0F9S7U1_9ZZZZ</name>
<dbReference type="Gene3D" id="3.90.730.10">
    <property type="entry name" value="Ribonuclease T2-like"/>
    <property type="match status" value="1"/>
</dbReference>
<dbReference type="InterPro" id="IPR036430">
    <property type="entry name" value="RNase_T2-like_sf"/>
</dbReference>
<dbReference type="Pfam" id="PF00445">
    <property type="entry name" value="Ribonuclease_T2"/>
    <property type="match status" value="1"/>
</dbReference>
<protein>
    <submittedName>
        <fullName evidence="3">Uncharacterized protein</fullName>
    </submittedName>
</protein>
<feature type="region of interest" description="Disordered" evidence="2">
    <location>
        <begin position="120"/>
        <end position="145"/>
    </location>
</feature>
<evidence type="ECO:0000313" key="3">
    <source>
        <dbReference type="EMBL" id="KKN63124.1"/>
    </source>
</evidence>
<dbReference type="InterPro" id="IPR018188">
    <property type="entry name" value="RNase_T2_His_AS_1"/>
</dbReference>
<organism evidence="3">
    <name type="scientific">marine sediment metagenome</name>
    <dbReference type="NCBI Taxonomy" id="412755"/>
    <lineage>
        <taxon>unclassified sequences</taxon>
        <taxon>metagenomes</taxon>
        <taxon>ecological metagenomes</taxon>
    </lineage>
</organism>
<sequence length="357" mass="37821">MNRFCLLAALLLAAPSAFAQLPMTGRFVAEARCPALQSIRKQTNPGGVATEPGTEYVLIGRNSEAATHYYVVIPDAEPPRRWVAVGCGRVEAEGGVSAAIREDPSSRSALERGIDALAKALGRGRGEAPTDDRGTPPSGDQRSGSRAYVLAASWHAAFCETKPRARDCRDGGEDGGFVLHGLWPQPRGNEYCDVAARMVAADKAGIWAALPEPELGRETRRALDAVMPGTKANLDRHQWIKHGSCYGTDASEYFSDAVALIGKLNASPVGQMFATNVGTHLDAPVIRASFDSAFGKGAGQRVLIDCARDGDRRIIMELRINLAGTVTPRSDLGDLIGAAELARGGCRGGVVDAAGWQ</sequence>
<dbReference type="InterPro" id="IPR001568">
    <property type="entry name" value="RNase_T2-like"/>
</dbReference>
<dbReference type="PROSITE" id="PS00531">
    <property type="entry name" value="RNASE_T2_2"/>
    <property type="match status" value="1"/>
</dbReference>
<evidence type="ECO:0000256" key="2">
    <source>
        <dbReference type="SAM" id="MobiDB-lite"/>
    </source>
</evidence>
<accession>A0A0F9S7U1</accession>
<dbReference type="GO" id="GO:0033897">
    <property type="term" value="F:ribonuclease T2 activity"/>
    <property type="evidence" value="ECO:0007669"/>
    <property type="project" value="InterPro"/>
</dbReference>
<reference evidence="3" key="1">
    <citation type="journal article" date="2015" name="Nature">
        <title>Complex archaea that bridge the gap between prokaryotes and eukaryotes.</title>
        <authorList>
            <person name="Spang A."/>
            <person name="Saw J.H."/>
            <person name="Jorgensen S.L."/>
            <person name="Zaremba-Niedzwiedzka K."/>
            <person name="Martijn J."/>
            <person name="Lind A.E."/>
            <person name="van Eijk R."/>
            <person name="Schleper C."/>
            <person name="Guy L."/>
            <person name="Ettema T.J."/>
        </authorList>
    </citation>
    <scope>NUCLEOTIDE SEQUENCE</scope>
</reference>
<dbReference type="PANTHER" id="PTHR11240:SF22">
    <property type="entry name" value="RIBONUCLEASE T2"/>
    <property type="match status" value="1"/>
</dbReference>
<gene>
    <name evidence="3" type="ORF">LCGC14_0504970</name>
</gene>
<dbReference type="EMBL" id="LAZR01000600">
    <property type="protein sequence ID" value="KKN63124.1"/>
    <property type="molecule type" value="Genomic_DNA"/>
</dbReference>
<evidence type="ECO:0000256" key="1">
    <source>
        <dbReference type="ARBA" id="ARBA00007469"/>
    </source>
</evidence>
<comment type="similarity">
    <text evidence="1">Belongs to the RNase T2 family.</text>
</comment>
<dbReference type="SUPFAM" id="SSF55895">
    <property type="entry name" value="Ribonuclease Rh-like"/>
    <property type="match status" value="1"/>
</dbReference>
<comment type="caution">
    <text evidence="3">The sequence shown here is derived from an EMBL/GenBank/DDBJ whole genome shotgun (WGS) entry which is preliminary data.</text>
</comment>
<dbReference type="AlphaFoldDB" id="A0A0F9S7U1"/>
<dbReference type="GO" id="GO:0003723">
    <property type="term" value="F:RNA binding"/>
    <property type="evidence" value="ECO:0007669"/>
    <property type="project" value="InterPro"/>
</dbReference>
<dbReference type="GO" id="GO:0006401">
    <property type="term" value="P:RNA catabolic process"/>
    <property type="evidence" value="ECO:0007669"/>
    <property type="project" value="UniProtKB-ARBA"/>
</dbReference>
<dbReference type="PROSITE" id="PS00530">
    <property type="entry name" value="RNASE_T2_1"/>
    <property type="match status" value="1"/>
</dbReference>